<organism evidence="1 4">
    <name type="scientific">Xanthocytophaga flava</name>
    <dbReference type="NCBI Taxonomy" id="3048013"/>
    <lineage>
        <taxon>Bacteria</taxon>
        <taxon>Pseudomonadati</taxon>
        <taxon>Bacteroidota</taxon>
        <taxon>Cytophagia</taxon>
        <taxon>Cytophagales</taxon>
        <taxon>Rhodocytophagaceae</taxon>
        <taxon>Xanthocytophaga</taxon>
    </lineage>
</organism>
<sequence>MILYNITINIDDNVHDEWIQWMREHHIPNILLTGLFVDNKILKLLTEIENGGTTYSFQYFMNSMEDYEKYESEYATALRTEHDARFGGKYVSFHTLLEVIE</sequence>
<evidence type="ECO:0000313" key="1">
    <source>
        <dbReference type="EMBL" id="MDJ1481374.1"/>
    </source>
</evidence>
<gene>
    <name evidence="1" type="ORF">QNI16_12825</name>
    <name evidence="2" type="ORF">QNI19_00340</name>
</gene>
<evidence type="ECO:0000313" key="3">
    <source>
        <dbReference type="Proteomes" id="UP001228581"/>
    </source>
</evidence>
<dbReference type="Proteomes" id="UP001241110">
    <property type="component" value="Unassembled WGS sequence"/>
</dbReference>
<accession>A0AAE3QR85</accession>
<dbReference type="EMBL" id="JASJOS010000005">
    <property type="protein sequence ID" value="MDJ1481374.1"/>
    <property type="molecule type" value="Genomic_DNA"/>
</dbReference>
<dbReference type="AlphaFoldDB" id="A0AAE3QR85"/>
<reference evidence="1 3" key="1">
    <citation type="submission" date="2023-05" db="EMBL/GenBank/DDBJ databases">
        <authorList>
            <person name="Zhang X."/>
        </authorList>
    </citation>
    <scope>NUCLEOTIDE SEQUENCE</scope>
    <source>
        <strain evidence="2 3">DM2B3-1</strain>
        <strain evidence="1">YF14B1</strain>
    </source>
</reference>
<comment type="caution">
    <text evidence="1">The sequence shown here is derived from an EMBL/GenBank/DDBJ whole genome shotgun (WGS) entry which is preliminary data.</text>
</comment>
<dbReference type="EMBL" id="JASJOT010000001">
    <property type="protein sequence ID" value="MDJ1491352.1"/>
    <property type="molecule type" value="Genomic_DNA"/>
</dbReference>
<protein>
    <submittedName>
        <fullName evidence="1">DUF4286 family protein</fullName>
    </submittedName>
</protein>
<name>A0AAE3QR85_9BACT</name>
<dbReference type="Pfam" id="PF14114">
    <property type="entry name" value="DUF4286"/>
    <property type="match status" value="1"/>
</dbReference>
<dbReference type="Proteomes" id="UP001228581">
    <property type="component" value="Unassembled WGS sequence"/>
</dbReference>
<proteinExistence type="predicted"/>
<keyword evidence="3" id="KW-1185">Reference proteome</keyword>
<evidence type="ECO:0000313" key="4">
    <source>
        <dbReference type="Proteomes" id="UP001241110"/>
    </source>
</evidence>
<dbReference type="RefSeq" id="WP_313979056.1">
    <property type="nucleotide sequence ID" value="NZ_JASJOR010000013.1"/>
</dbReference>
<dbReference type="InterPro" id="IPR025563">
    <property type="entry name" value="DUF4286"/>
</dbReference>
<evidence type="ECO:0000313" key="2">
    <source>
        <dbReference type="EMBL" id="MDJ1491352.1"/>
    </source>
</evidence>